<name>A0A7S1KT14_9EUKA</name>
<protein>
    <recommendedName>
        <fullName evidence="4">C-CAP/cofactor C-like domain-containing protein</fullName>
    </recommendedName>
</protein>
<dbReference type="Pfam" id="PF07986">
    <property type="entry name" value="TBCC"/>
    <property type="match status" value="1"/>
</dbReference>
<dbReference type="AlphaFoldDB" id="A0A7S1KT14"/>
<feature type="compositionally biased region" description="Polar residues" evidence="3">
    <location>
        <begin position="91"/>
        <end position="113"/>
    </location>
</feature>
<feature type="domain" description="C-CAP/cofactor C-like" evidence="4">
    <location>
        <begin position="115"/>
        <end position="267"/>
    </location>
</feature>
<evidence type="ECO:0000256" key="3">
    <source>
        <dbReference type="SAM" id="MobiDB-lite"/>
    </source>
</evidence>
<dbReference type="InterPro" id="IPR006599">
    <property type="entry name" value="CARP_motif"/>
</dbReference>
<reference evidence="5" key="1">
    <citation type="submission" date="2021-01" db="EMBL/GenBank/DDBJ databases">
        <authorList>
            <person name="Corre E."/>
            <person name="Pelletier E."/>
            <person name="Niang G."/>
            <person name="Scheremetjew M."/>
            <person name="Finn R."/>
            <person name="Kale V."/>
            <person name="Holt S."/>
            <person name="Cochrane G."/>
            <person name="Meng A."/>
            <person name="Brown T."/>
            <person name="Cohen L."/>
        </authorList>
    </citation>
    <scope>NUCLEOTIDE SEQUENCE</scope>
    <source>
        <strain evidence="5">WS</strain>
    </source>
</reference>
<dbReference type="Gene3D" id="2.160.20.70">
    <property type="match status" value="1"/>
</dbReference>
<dbReference type="InterPro" id="IPR016098">
    <property type="entry name" value="CAP/MinC_C"/>
</dbReference>
<evidence type="ECO:0000256" key="2">
    <source>
        <dbReference type="ARBA" id="ARBA00023186"/>
    </source>
</evidence>
<dbReference type="EMBL" id="HBGD01008892">
    <property type="protein sequence ID" value="CAD9084072.1"/>
    <property type="molecule type" value="Transcribed_RNA"/>
</dbReference>
<dbReference type="InterPro" id="IPR017901">
    <property type="entry name" value="C-CAP_CF_C-like"/>
</dbReference>
<dbReference type="PANTHER" id="PTHR15139:SF0">
    <property type="entry name" value="TUBULIN-SPECIFIC CHAPERONE C"/>
    <property type="match status" value="1"/>
</dbReference>
<dbReference type="GO" id="GO:0007021">
    <property type="term" value="P:tubulin complex assembly"/>
    <property type="evidence" value="ECO:0007669"/>
    <property type="project" value="TreeGrafter"/>
</dbReference>
<dbReference type="GO" id="GO:0005737">
    <property type="term" value="C:cytoplasm"/>
    <property type="evidence" value="ECO:0007669"/>
    <property type="project" value="TreeGrafter"/>
</dbReference>
<dbReference type="PROSITE" id="PS51329">
    <property type="entry name" value="C_CAP_COFACTOR_C"/>
    <property type="match status" value="1"/>
</dbReference>
<proteinExistence type="inferred from homology"/>
<dbReference type="GO" id="GO:0007023">
    <property type="term" value="P:post-chaperonin tubulin folding pathway"/>
    <property type="evidence" value="ECO:0007669"/>
    <property type="project" value="InterPro"/>
</dbReference>
<evidence type="ECO:0000259" key="4">
    <source>
        <dbReference type="PROSITE" id="PS51329"/>
    </source>
</evidence>
<organism evidence="5">
    <name type="scientific">Percolomonas cosmopolitus</name>
    <dbReference type="NCBI Taxonomy" id="63605"/>
    <lineage>
        <taxon>Eukaryota</taxon>
        <taxon>Discoba</taxon>
        <taxon>Heterolobosea</taxon>
        <taxon>Tetramitia</taxon>
        <taxon>Eutetramitia</taxon>
        <taxon>Percolomonadidae</taxon>
        <taxon>Percolomonas</taxon>
    </lineage>
</organism>
<dbReference type="InterPro" id="IPR027684">
    <property type="entry name" value="TBCC"/>
</dbReference>
<dbReference type="SMART" id="SM00673">
    <property type="entry name" value="CARP"/>
    <property type="match status" value="1"/>
</dbReference>
<dbReference type="InterPro" id="IPR012945">
    <property type="entry name" value="Tubulin-bd_cofactor_C_dom"/>
</dbReference>
<evidence type="ECO:0000256" key="1">
    <source>
        <dbReference type="ARBA" id="ARBA00008848"/>
    </source>
</evidence>
<evidence type="ECO:0000313" key="5">
    <source>
        <dbReference type="EMBL" id="CAD9084072.1"/>
    </source>
</evidence>
<keyword evidence="2" id="KW-0143">Chaperone</keyword>
<gene>
    <name evidence="5" type="ORF">PCOS0759_LOCUS7326</name>
</gene>
<feature type="region of interest" description="Disordered" evidence="3">
    <location>
        <begin position="87"/>
        <end position="113"/>
    </location>
</feature>
<comment type="similarity">
    <text evidence="1">Belongs to the TBCC family.</text>
</comment>
<accession>A0A7S1KT14</accession>
<dbReference type="PANTHER" id="PTHR15139">
    <property type="entry name" value="TUBULIN FOLDING COFACTOR C"/>
    <property type="match status" value="1"/>
</dbReference>
<sequence length="287" mass="33124">MPLTETQHAMNTFFQKFNAILAKLAPDTSRDSALQIIQEAQQYFNTNMSVLVEYDKNQVQRQIDEMRRIHVEEKREKKKFSFKNRKKLGGSKTSSIAKEASSKGSTNVIEHSQITTESDEFALRAKSAANQYRDLREGHFEFDDKLGDDFLIENCVNATIEIRSIGGICYLQDLENCTLKLAPVKSSIMLHRCNGCTFHVASQQIRIHQCTDCNFYVYATSDPIIEHCTALRFGRYAFNYDNVQEDLREVGFSSKQNKYRNVKDFGWLQKEQSPNWSVIEGQEEVEK</sequence>